<proteinExistence type="predicted"/>
<dbReference type="RefSeq" id="WP_006958326.1">
    <property type="nucleotide sequence ID" value="NZ_CAVK010000131.1"/>
</dbReference>
<protein>
    <submittedName>
        <fullName evidence="2">Uncharacterized protein</fullName>
    </submittedName>
</protein>
<feature type="signal peptide" evidence="1">
    <location>
        <begin position="1"/>
        <end position="22"/>
    </location>
</feature>
<evidence type="ECO:0000313" key="3">
    <source>
        <dbReference type="Proteomes" id="UP000013201"/>
    </source>
</evidence>
<name>N1MMX3_9SPHN</name>
<dbReference type="EMBL" id="CAVK010000131">
    <property type="protein sequence ID" value="CCW18301.1"/>
    <property type="molecule type" value="Genomic_DNA"/>
</dbReference>
<sequence>MKARWSLAASMLMSMGISNAFAAPKSVQPAKPRTQFVDAVDLAPTLLHAAGTSFAPAIDGAARYPAKLAETKARRWREARQYSTPFAEPLEIFVRRARYDDAFTDQK</sequence>
<keyword evidence="1" id="KW-0732">Signal</keyword>
<dbReference type="Proteomes" id="UP000013201">
    <property type="component" value="Unassembled WGS sequence"/>
</dbReference>
<organism evidence="2 3">
    <name type="scientific">Sphingobium indicum BiD32</name>
    <dbReference type="NCBI Taxonomy" id="1301087"/>
    <lineage>
        <taxon>Bacteria</taxon>
        <taxon>Pseudomonadati</taxon>
        <taxon>Pseudomonadota</taxon>
        <taxon>Alphaproteobacteria</taxon>
        <taxon>Sphingomonadales</taxon>
        <taxon>Sphingomonadaceae</taxon>
        <taxon>Sphingobium</taxon>
    </lineage>
</organism>
<comment type="caution">
    <text evidence="2">The sequence shown here is derived from an EMBL/GenBank/DDBJ whole genome shotgun (WGS) entry which is preliminary data.</text>
</comment>
<dbReference type="OrthoDB" id="9803751at2"/>
<keyword evidence="3" id="KW-1185">Reference proteome</keyword>
<dbReference type="SUPFAM" id="SSF53649">
    <property type="entry name" value="Alkaline phosphatase-like"/>
    <property type="match status" value="1"/>
</dbReference>
<evidence type="ECO:0000256" key="1">
    <source>
        <dbReference type="SAM" id="SignalP"/>
    </source>
</evidence>
<dbReference type="AlphaFoldDB" id="N1MMX3"/>
<reference evidence="2 3" key="1">
    <citation type="submission" date="2013-03" db="EMBL/GenBank/DDBJ databases">
        <authorList>
            <person name="Le V."/>
        </authorList>
    </citation>
    <scope>NUCLEOTIDE SEQUENCE [LARGE SCALE GENOMIC DNA]</scope>
    <source>
        <strain evidence="2 3">BiD32</strain>
    </source>
</reference>
<evidence type="ECO:0000313" key="2">
    <source>
        <dbReference type="EMBL" id="CCW18301.1"/>
    </source>
</evidence>
<reference evidence="3" key="2">
    <citation type="submission" date="2013-04" db="EMBL/GenBank/DDBJ databases">
        <title>Bisphenol A degrading Sphingobium sp. strain BiD32.</title>
        <authorList>
            <person name="Nielsen J.L."/>
            <person name="Zhou N.A."/>
            <person name="Kjeldal H."/>
        </authorList>
    </citation>
    <scope>NUCLEOTIDE SEQUENCE [LARGE SCALE GENOMIC DNA]</scope>
    <source>
        <strain evidence="3">BiD32</strain>
    </source>
</reference>
<feature type="chain" id="PRO_5004107966" evidence="1">
    <location>
        <begin position="23"/>
        <end position="107"/>
    </location>
</feature>
<gene>
    <name evidence="2" type="ORF">EBBID32_26520</name>
</gene>
<accession>N1MMX3</accession>
<dbReference type="InterPro" id="IPR017850">
    <property type="entry name" value="Alkaline_phosphatase_core_sf"/>
</dbReference>